<feature type="compositionally biased region" description="Basic and acidic residues" evidence="1">
    <location>
        <begin position="214"/>
        <end position="226"/>
    </location>
</feature>
<sequence>ALINITQMDEYKLKIINKCKKKSIDIIAGRKQIEVEDVPTTFAEDLVDDMQFLDSQTNLCKYDRGWWNNLVEVFNPPQTWKVYRDMINKKKKEIKNEEKLRKKGKLPEKELKQEKIDDDSMVLRDGKKVYSTSSQKKIDIDIPTEIQSQTTNPNKYPSQSSTLFKEKLNSLSKMPLSFSSYFPDRFANRNLFHWMSDITPKQKEAHEKEREERLKRNQKKEEKLKNTENSPQINTEEIQISNFNDWLEIYIKLREEAISDGLKEDEPQLDEKDKDNKTHSKKA</sequence>
<feature type="region of interest" description="Disordered" evidence="1">
    <location>
        <begin position="261"/>
        <end position="283"/>
    </location>
</feature>
<feature type="non-terminal residue" evidence="2">
    <location>
        <position position="1"/>
    </location>
</feature>
<name>A0A5J4UMS4_9EUKA</name>
<protein>
    <submittedName>
        <fullName evidence="2">Uncharacterized protein</fullName>
    </submittedName>
</protein>
<evidence type="ECO:0000256" key="1">
    <source>
        <dbReference type="SAM" id="MobiDB-lite"/>
    </source>
</evidence>
<gene>
    <name evidence="2" type="ORF">EZS28_033091</name>
</gene>
<reference evidence="2 3" key="1">
    <citation type="submission" date="2019-03" db="EMBL/GenBank/DDBJ databases">
        <title>Single cell metagenomics reveals metabolic interactions within the superorganism composed of flagellate Streblomastix strix and complex community of Bacteroidetes bacteria on its surface.</title>
        <authorList>
            <person name="Treitli S.C."/>
            <person name="Kolisko M."/>
            <person name="Husnik F."/>
            <person name="Keeling P."/>
            <person name="Hampl V."/>
        </authorList>
    </citation>
    <scope>NUCLEOTIDE SEQUENCE [LARGE SCALE GENOMIC DNA]</scope>
    <source>
        <strain evidence="2">ST1C</strain>
    </source>
</reference>
<dbReference type="AlphaFoldDB" id="A0A5J4UMS4"/>
<feature type="region of interest" description="Disordered" evidence="1">
    <location>
        <begin position="214"/>
        <end position="233"/>
    </location>
</feature>
<evidence type="ECO:0000313" key="3">
    <source>
        <dbReference type="Proteomes" id="UP000324800"/>
    </source>
</evidence>
<accession>A0A5J4UMS4</accession>
<evidence type="ECO:0000313" key="2">
    <source>
        <dbReference type="EMBL" id="KAA6371382.1"/>
    </source>
</evidence>
<proteinExistence type="predicted"/>
<dbReference type="EMBL" id="SNRW01014525">
    <property type="protein sequence ID" value="KAA6371382.1"/>
    <property type="molecule type" value="Genomic_DNA"/>
</dbReference>
<feature type="compositionally biased region" description="Polar residues" evidence="1">
    <location>
        <begin position="145"/>
        <end position="160"/>
    </location>
</feature>
<organism evidence="2 3">
    <name type="scientific">Streblomastix strix</name>
    <dbReference type="NCBI Taxonomy" id="222440"/>
    <lineage>
        <taxon>Eukaryota</taxon>
        <taxon>Metamonada</taxon>
        <taxon>Preaxostyla</taxon>
        <taxon>Oxymonadida</taxon>
        <taxon>Streblomastigidae</taxon>
        <taxon>Streblomastix</taxon>
    </lineage>
</organism>
<comment type="caution">
    <text evidence="2">The sequence shown here is derived from an EMBL/GenBank/DDBJ whole genome shotgun (WGS) entry which is preliminary data.</text>
</comment>
<feature type="region of interest" description="Disordered" evidence="1">
    <location>
        <begin position="141"/>
        <end position="160"/>
    </location>
</feature>
<dbReference type="Proteomes" id="UP000324800">
    <property type="component" value="Unassembled WGS sequence"/>
</dbReference>